<evidence type="ECO:0000313" key="5">
    <source>
        <dbReference type="EMBL" id="KAJ8915838.1"/>
    </source>
</evidence>
<dbReference type="SMART" id="SM01318">
    <property type="entry name" value="SVWC"/>
    <property type="match status" value="1"/>
</dbReference>
<accession>A0AAV8VNL6</accession>
<keyword evidence="3" id="KW-0732">Signal</keyword>
<organism evidence="5 6">
    <name type="scientific">Exocentrus adspersus</name>
    <dbReference type="NCBI Taxonomy" id="1586481"/>
    <lineage>
        <taxon>Eukaryota</taxon>
        <taxon>Metazoa</taxon>
        <taxon>Ecdysozoa</taxon>
        <taxon>Arthropoda</taxon>
        <taxon>Hexapoda</taxon>
        <taxon>Insecta</taxon>
        <taxon>Pterygota</taxon>
        <taxon>Neoptera</taxon>
        <taxon>Endopterygota</taxon>
        <taxon>Coleoptera</taxon>
        <taxon>Polyphaga</taxon>
        <taxon>Cucujiformia</taxon>
        <taxon>Chrysomeloidea</taxon>
        <taxon>Cerambycidae</taxon>
        <taxon>Lamiinae</taxon>
        <taxon>Acanthocinini</taxon>
        <taxon>Exocentrus</taxon>
    </lineage>
</organism>
<dbReference type="Proteomes" id="UP001159042">
    <property type="component" value="Unassembled WGS sequence"/>
</dbReference>
<feature type="signal peptide" evidence="3">
    <location>
        <begin position="1"/>
        <end position="19"/>
    </location>
</feature>
<name>A0AAV8VNL6_9CUCU</name>
<reference evidence="5 6" key="1">
    <citation type="journal article" date="2023" name="Insect Mol. Biol.">
        <title>Genome sequencing provides insights into the evolution of gene families encoding plant cell wall-degrading enzymes in longhorned beetles.</title>
        <authorList>
            <person name="Shin N.R."/>
            <person name="Okamura Y."/>
            <person name="Kirsch R."/>
            <person name="Pauchet Y."/>
        </authorList>
    </citation>
    <scope>NUCLEOTIDE SEQUENCE [LARGE SCALE GENOMIC DNA]</scope>
    <source>
        <strain evidence="5">EAD_L_NR</strain>
    </source>
</reference>
<feature type="chain" id="PRO_5043843784" description="Single domain-containing protein" evidence="3">
    <location>
        <begin position="20"/>
        <end position="97"/>
    </location>
</feature>
<evidence type="ECO:0000259" key="4">
    <source>
        <dbReference type="SMART" id="SM01318"/>
    </source>
</evidence>
<proteinExistence type="predicted"/>
<dbReference type="GO" id="GO:0005576">
    <property type="term" value="C:extracellular region"/>
    <property type="evidence" value="ECO:0007669"/>
    <property type="project" value="UniProtKB-SubCell"/>
</dbReference>
<keyword evidence="6" id="KW-1185">Reference proteome</keyword>
<dbReference type="Pfam" id="PF15430">
    <property type="entry name" value="SVWC"/>
    <property type="match status" value="1"/>
</dbReference>
<feature type="domain" description="Single" evidence="4">
    <location>
        <begin position="34"/>
        <end position="97"/>
    </location>
</feature>
<evidence type="ECO:0000313" key="6">
    <source>
        <dbReference type="Proteomes" id="UP001159042"/>
    </source>
</evidence>
<comment type="caution">
    <text evidence="5">The sequence shown here is derived from an EMBL/GenBank/DDBJ whole genome shotgun (WGS) entry which is preliminary data.</text>
</comment>
<keyword evidence="2" id="KW-0964">Secreted</keyword>
<dbReference type="AlphaFoldDB" id="A0AAV8VNL6"/>
<sequence length="97" mass="10418">MKFLLLLCALSIVFENVYGALSISPADPKYPGHCYTEKTGLMDYNEQKTIQDCVEATCNADGTIQFAGCGAIGNSCGKTIEDLTKPYPDCCPIPAIC</sequence>
<evidence type="ECO:0000256" key="2">
    <source>
        <dbReference type="ARBA" id="ARBA00022525"/>
    </source>
</evidence>
<dbReference type="PANTHER" id="PTHR39957:SF1">
    <property type="entry name" value="AT09846P1-RELATED"/>
    <property type="match status" value="1"/>
</dbReference>
<evidence type="ECO:0000256" key="1">
    <source>
        <dbReference type="ARBA" id="ARBA00004613"/>
    </source>
</evidence>
<dbReference type="EMBL" id="JANEYG010000049">
    <property type="protein sequence ID" value="KAJ8915838.1"/>
    <property type="molecule type" value="Genomic_DNA"/>
</dbReference>
<gene>
    <name evidence="5" type="ORF">NQ315_004651</name>
</gene>
<comment type="subcellular location">
    <subcellularLocation>
        <location evidence="1">Secreted</location>
    </subcellularLocation>
</comment>
<dbReference type="InterPro" id="IPR053308">
    <property type="entry name" value="Vago-like"/>
</dbReference>
<dbReference type="PANTHER" id="PTHR39957">
    <property type="entry name" value="AT09846P1-RELATED"/>
    <property type="match status" value="1"/>
</dbReference>
<dbReference type="InterPro" id="IPR029277">
    <property type="entry name" value="SVWC_dom"/>
</dbReference>
<protein>
    <recommendedName>
        <fullName evidence="4">Single domain-containing protein</fullName>
    </recommendedName>
</protein>
<evidence type="ECO:0000256" key="3">
    <source>
        <dbReference type="SAM" id="SignalP"/>
    </source>
</evidence>